<dbReference type="FunCoup" id="A0A1S3K1R8">
    <property type="interactions" value="64"/>
</dbReference>
<dbReference type="InterPro" id="IPR019819">
    <property type="entry name" value="Carboxylesterase_B_CS"/>
</dbReference>
<proteinExistence type="inferred from homology"/>
<dbReference type="GeneID" id="106178025"/>
<dbReference type="InterPro" id="IPR019826">
    <property type="entry name" value="Carboxylesterase_B_AS"/>
</dbReference>
<dbReference type="OrthoDB" id="408631at2759"/>
<dbReference type="InterPro" id="IPR051093">
    <property type="entry name" value="Neuroligin/BSAL"/>
</dbReference>
<name>A0A1S3K1R8_LINAN</name>
<dbReference type="ESTHER" id="linun-a0a1s3k1r8">
    <property type="family name" value="Carb_B_Brachiopoda"/>
</dbReference>
<dbReference type="PANTHER" id="PTHR43903">
    <property type="entry name" value="NEUROLIGIN"/>
    <property type="match status" value="1"/>
</dbReference>
<comment type="similarity">
    <text evidence="1 4">Belongs to the type-B carboxylesterase/lipase family.</text>
</comment>
<feature type="signal peptide" evidence="4">
    <location>
        <begin position="1"/>
        <end position="24"/>
    </location>
</feature>
<dbReference type="AlphaFoldDB" id="A0A1S3K1R8"/>
<sequence length="575" mass="62358">MNSSTRFPFCTTTMLCLLVLTVDAQTQVTVNNGVLEGVRRTVEGLTWDVFYGIPYAKPPVGNLRFAKPEPAENWTGVRNASWFGSGCVQEKSPYVKLIVPLSEDCLTLNVYLPGMLDNSTKKAVMYFIHGGSYYYGGSFSYTFDELALRGDVIVVSVNYRLGVFGFLYSGDANAPGNVGLWDQIEGLKWVRDNIAHFGGDPNQVTIFGESAGASSVTQLALTTASSGLFSRVIVQSGTLLSTWAWSITPTVLAEAVATNLGCSSTSASLALCTQNKTATEILDAGAAAVGEAKGSFGPVVDGDMFTKPAREILNDSSSKAFTQFQSLDFMAGFLDGDGTAMLTNNVENGLSLEFLERAILFTAFLISTPHAEALEEKIKEVYYDTTASNIDTAKSYLDLLTDTNFASGTVELSNNHMSSNASTYLWYMTVKPDFSHIIPAPTWFDGASHADDLGYLQGEYILGLITPGGIATTADKALSVNVIRYWTNFAKTGNPNSPDLVQWPGYTKDGKAYLELSRNIAAKNDVLSKRMALWQVTVPGILSGEISSASYTHNYLWSRALLTMFFGYMTSLIFS</sequence>
<dbReference type="EC" id="3.1.1.-" evidence="4"/>
<gene>
    <name evidence="7" type="primary">LOC106178025</name>
</gene>
<evidence type="ECO:0000256" key="4">
    <source>
        <dbReference type="RuleBase" id="RU361235"/>
    </source>
</evidence>
<dbReference type="GO" id="GO:0016787">
    <property type="term" value="F:hydrolase activity"/>
    <property type="evidence" value="ECO:0007669"/>
    <property type="project" value="UniProtKB-KW"/>
</dbReference>
<accession>A0A1S3K1R8</accession>
<dbReference type="InterPro" id="IPR029058">
    <property type="entry name" value="AB_hydrolase_fold"/>
</dbReference>
<evidence type="ECO:0000256" key="2">
    <source>
        <dbReference type="ARBA" id="ARBA00022729"/>
    </source>
</evidence>
<evidence type="ECO:0000313" key="6">
    <source>
        <dbReference type="Proteomes" id="UP000085678"/>
    </source>
</evidence>
<organism evidence="6 7">
    <name type="scientific">Lingula anatina</name>
    <name type="common">Brachiopod</name>
    <name type="synonym">Lingula unguis</name>
    <dbReference type="NCBI Taxonomy" id="7574"/>
    <lineage>
        <taxon>Eukaryota</taxon>
        <taxon>Metazoa</taxon>
        <taxon>Spiralia</taxon>
        <taxon>Lophotrochozoa</taxon>
        <taxon>Brachiopoda</taxon>
        <taxon>Linguliformea</taxon>
        <taxon>Lingulata</taxon>
        <taxon>Lingulida</taxon>
        <taxon>Linguloidea</taxon>
        <taxon>Lingulidae</taxon>
        <taxon>Lingula</taxon>
    </lineage>
</organism>
<evidence type="ECO:0000259" key="5">
    <source>
        <dbReference type="Pfam" id="PF00135"/>
    </source>
</evidence>
<dbReference type="InParanoid" id="A0A1S3K1R8"/>
<evidence type="ECO:0000313" key="7">
    <source>
        <dbReference type="RefSeq" id="XP_013416472.2"/>
    </source>
</evidence>
<keyword evidence="2 4" id="KW-0732">Signal</keyword>
<dbReference type="PROSITE" id="PS00941">
    <property type="entry name" value="CARBOXYLESTERASE_B_2"/>
    <property type="match status" value="1"/>
</dbReference>
<dbReference type="Pfam" id="PF00135">
    <property type="entry name" value="COesterase"/>
    <property type="match status" value="1"/>
</dbReference>
<feature type="domain" description="Carboxylesterase type B" evidence="5">
    <location>
        <begin position="25"/>
        <end position="534"/>
    </location>
</feature>
<dbReference type="SUPFAM" id="SSF53474">
    <property type="entry name" value="alpha/beta-Hydrolases"/>
    <property type="match status" value="1"/>
</dbReference>
<evidence type="ECO:0000256" key="3">
    <source>
        <dbReference type="ARBA" id="ARBA00022801"/>
    </source>
</evidence>
<protein>
    <recommendedName>
        <fullName evidence="4">Carboxylic ester hydrolase</fullName>
        <ecNumber evidence="4">3.1.1.-</ecNumber>
    </recommendedName>
</protein>
<keyword evidence="3 4" id="KW-0378">Hydrolase</keyword>
<feature type="chain" id="PRO_5015022771" description="Carboxylic ester hydrolase" evidence="4">
    <location>
        <begin position="25"/>
        <end position="575"/>
    </location>
</feature>
<keyword evidence="6" id="KW-1185">Reference proteome</keyword>
<dbReference type="PROSITE" id="PS00122">
    <property type="entry name" value="CARBOXYLESTERASE_B_1"/>
    <property type="match status" value="1"/>
</dbReference>
<dbReference type="Proteomes" id="UP000085678">
    <property type="component" value="Unplaced"/>
</dbReference>
<dbReference type="InterPro" id="IPR002018">
    <property type="entry name" value="CarbesteraseB"/>
</dbReference>
<dbReference type="Gene3D" id="3.40.50.1820">
    <property type="entry name" value="alpha/beta hydrolase"/>
    <property type="match status" value="1"/>
</dbReference>
<dbReference type="KEGG" id="lak:106178025"/>
<evidence type="ECO:0000256" key="1">
    <source>
        <dbReference type="ARBA" id="ARBA00005964"/>
    </source>
</evidence>
<dbReference type="RefSeq" id="XP_013416472.2">
    <property type="nucleotide sequence ID" value="XM_013561018.2"/>
</dbReference>
<reference evidence="7" key="1">
    <citation type="submission" date="2025-08" db="UniProtKB">
        <authorList>
            <consortium name="RefSeq"/>
        </authorList>
    </citation>
    <scope>IDENTIFICATION</scope>
    <source>
        <tissue evidence="7">Gonads</tissue>
    </source>
</reference>